<name>A0ABP0LIH3_9DINO</name>
<feature type="transmembrane region" description="Helical" evidence="2">
    <location>
        <begin position="325"/>
        <end position="344"/>
    </location>
</feature>
<comment type="caution">
    <text evidence="3">The sequence shown here is derived from an EMBL/GenBank/DDBJ whole genome shotgun (WGS) entry which is preliminary data.</text>
</comment>
<dbReference type="Proteomes" id="UP001642464">
    <property type="component" value="Unassembled WGS sequence"/>
</dbReference>
<keyword evidence="4" id="KW-1185">Reference proteome</keyword>
<organism evidence="3 4">
    <name type="scientific">Durusdinium trenchii</name>
    <dbReference type="NCBI Taxonomy" id="1381693"/>
    <lineage>
        <taxon>Eukaryota</taxon>
        <taxon>Sar</taxon>
        <taxon>Alveolata</taxon>
        <taxon>Dinophyceae</taxon>
        <taxon>Suessiales</taxon>
        <taxon>Symbiodiniaceae</taxon>
        <taxon>Durusdinium</taxon>
    </lineage>
</organism>
<gene>
    <name evidence="3" type="ORF">SCF082_LOCUS22862</name>
</gene>
<protein>
    <submittedName>
        <fullName evidence="3">Uncharacterized protein</fullName>
    </submittedName>
</protein>
<keyword evidence="2" id="KW-0812">Transmembrane</keyword>
<keyword evidence="2" id="KW-0472">Membrane</keyword>
<feature type="region of interest" description="Disordered" evidence="1">
    <location>
        <begin position="135"/>
        <end position="173"/>
    </location>
</feature>
<evidence type="ECO:0000313" key="3">
    <source>
        <dbReference type="EMBL" id="CAK9038996.1"/>
    </source>
</evidence>
<sequence>MAGTGGCESRDEEEVEPMHAWLQTIRMRLEAAELREVLRQSDERQKQLRSRLQEAKAEAAEAAAQKAKVQDLTGKLAIMQAQLASKNLQLQEVQRQIMEARREEDPKTAHLRGELRSLSQRNARLEATRKRLVAQLRESEEKREDACASAKGSGDHQDGLSGSSDPKKASLSDLANETADLENEIQKLQKARATAEKEAKLSMDRQEGLWRQVAESDQKLQKAIEDHEAEMERLQGLLSERQEAICQVQKDSKRVLNELEEWQRQCDKNDREIKELSRCCERSMQKEKEHKRAAAHLQKEVEKLSEKLLKVQEERQQVVREADRLRWGTFVLVAVSLCTILASVSLRRGQKLRSDGEGLQIHD</sequence>
<evidence type="ECO:0000256" key="2">
    <source>
        <dbReference type="SAM" id="Phobius"/>
    </source>
</evidence>
<reference evidence="3 4" key="1">
    <citation type="submission" date="2024-02" db="EMBL/GenBank/DDBJ databases">
        <authorList>
            <person name="Chen Y."/>
            <person name="Shah S."/>
            <person name="Dougan E. K."/>
            <person name="Thang M."/>
            <person name="Chan C."/>
        </authorList>
    </citation>
    <scope>NUCLEOTIDE SEQUENCE [LARGE SCALE GENOMIC DNA]</scope>
</reference>
<dbReference type="EMBL" id="CAXAMM010016524">
    <property type="protein sequence ID" value="CAK9038996.1"/>
    <property type="molecule type" value="Genomic_DNA"/>
</dbReference>
<feature type="compositionally biased region" description="Basic and acidic residues" evidence="1">
    <location>
        <begin position="137"/>
        <end position="146"/>
    </location>
</feature>
<proteinExistence type="predicted"/>
<accession>A0ABP0LIH3</accession>
<evidence type="ECO:0000256" key="1">
    <source>
        <dbReference type="SAM" id="MobiDB-lite"/>
    </source>
</evidence>
<keyword evidence="2" id="KW-1133">Transmembrane helix</keyword>
<evidence type="ECO:0000313" key="4">
    <source>
        <dbReference type="Proteomes" id="UP001642464"/>
    </source>
</evidence>